<dbReference type="EMBL" id="JAIWYP010000014">
    <property type="protein sequence ID" value="KAH3707124.1"/>
    <property type="molecule type" value="Genomic_DNA"/>
</dbReference>
<keyword evidence="2" id="KW-1185">Reference proteome</keyword>
<proteinExistence type="predicted"/>
<dbReference type="AlphaFoldDB" id="A0A9D3YWG8"/>
<dbReference type="Proteomes" id="UP000828390">
    <property type="component" value="Unassembled WGS sequence"/>
</dbReference>
<evidence type="ECO:0000313" key="2">
    <source>
        <dbReference type="Proteomes" id="UP000828390"/>
    </source>
</evidence>
<sequence>MVGGAALPAVLAGAGAVYGTGNVVKAGYYMIKEDTCREQIVSHTFELRKCQVEKERVLYELSRKHEERNDLLEKMGKCSIIINISSVQ</sequence>
<reference evidence="1" key="1">
    <citation type="journal article" date="2019" name="bioRxiv">
        <title>The Genome of the Zebra Mussel, Dreissena polymorpha: A Resource for Invasive Species Research.</title>
        <authorList>
            <person name="McCartney M.A."/>
            <person name="Auch B."/>
            <person name="Kono T."/>
            <person name="Mallez S."/>
            <person name="Zhang Y."/>
            <person name="Obille A."/>
            <person name="Becker A."/>
            <person name="Abrahante J.E."/>
            <person name="Garbe J."/>
            <person name="Badalamenti J.P."/>
            <person name="Herman A."/>
            <person name="Mangelson H."/>
            <person name="Liachko I."/>
            <person name="Sullivan S."/>
            <person name="Sone E.D."/>
            <person name="Koren S."/>
            <person name="Silverstein K.A.T."/>
            <person name="Beckman K.B."/>
            <person name="Gohl D.M."/>
        </authorList>
    </citation>
    <scope>NUCLEOTIDE SEQUENCE</scope>
    <source>
        <strain evidence="1">Duluth1</strain>
        <tissue evidence="1">Whole animal</tissue>
    </source>
</reference>
<accession>A0A9D3YWG8</accession>
<organism evidence="1 2">
    <name type="scientific">Dreissena polymorpha</name>
    <name type="common">Zebra mussel</name>
    <name type="synonym">Mytilus polymorpha</name>
    <dbReference type="NCBI Taxonomy" id="45954"/>
    <lineage>
        <taxon>Eukaryota</taxon>
        <taxon>Metazoa</taxon>
        <taxon>Spiralia</taxon>
        <taxon>Lophotrochozoa</taxon>
        <taxon>Mollusca</taxon>
        <taxon>Bivalvia</taxon>
        <taxon>Autobranchia</taxon>
        <taxon>Heteroconchia</taxon>
        <taxon>Euheterodonta</taxon>
        <taxon>Imparidentia</taxon>
        <taxon>Neoheterodontei</taxon>
        <taxon>Myida</taxon>
        <taxon>Dreissenoidea</taxon>
        <taxon>Dreissenidae</taxon>
        <taxon>Dreissena</taxon>
    </lineage>
</organism>
<protein>
    <submittedName>
        <fullName evidence="1">Uncharacterized protein</fullName>
    </submittedName>
</protein>
<evidence type="ECO:0000313" key="1">
    <source>
        <dbReference type="EMBL" id="KAH3707124.1"/>
    </source>
</evidence>
<reference evidence="1" key="2">
    <citation type="submission" date="2020-11" db="EMBL/GenBank/DDBJ databases">
        <authorList>
            <person name="McCartney M.A."/>
            <person name="Auch B."/>
            <person name="Kono T."/>
            <person name="Mallez S."/>
            <person name="Becker A."/>
            <person name="Gohl D.M."/>
            <person name="Silverstein K.A.T."/>
            <person name="Koren S."/>
            <person name="Bechman K.B."/>
            <person name="Herman A."/>
            <person name="Abrahante J.E."/>
            <person name="Garbe J."/>
        </authorList>
    </citation>
    <scope>NUCLEOTIDE SEQUENCE</scope>
    <source>
        <strain evidence="1">Duluth1</strain>
        <tissue evidence="1">Whole animal</tissue>
    </source>
</reference>
<comment type="caution">
    <text evidence="1">The sequence shown here is derived from an EMBL/GenBank/DDBJ whole genome shotgun (WGS) entry which is preliminary data.</text>
</comment>
<gene>
    <name evidence="1" type="ORF">DPMN_066521</name>
</gene>
<name>A0A9D3YWG8_DREPO</name>